<dbReference type="Proteomes" id="UP000505377">
    <property type="component" value="Plasmid unnamed1"/>
</dbReference>
<organism evidence="1 2">
    <name type="scientific">Pseudonocardia broussonetiae</name>
    <dbReference type="NCBI Taxonomy" id="2736640"/>
    <lineage>
        <taxon>Bacteria</taxon>
        <taxon>Bacillati</taxon>
        <taxon>Actinomycetota</taxon>
        <taxon>Actinomycetes</taxon>
        <taxon>Pseudonocardiales</taxon>
        <taxon>Pseudonocardiaceae</taxon>
        <taxon>Pseudonocardia</taxon>
    </lineage>
</organism>
<evidence type="ECO:0000313" key="1">
    <source>
        <dbReference type="EMBL" id="QJY51164.1"/>
    </source>
</evidence>
<sequence>MYRPLGEHVWAATANLTERDRRAVVAAMDIMTRAFDDVRTRLAAEASAQPGR</sequence>
<keyword evidence="1" id="KW-0614">Plasmid</keyword>
<dbReference type="KEGG" id="pbro:HOP40_34860"/>
<keyword evidence="2" id="KW-1185">Reference proteome</keyword>
<protein>
    <recommendedName>
        <fullName evidence="3">MarR family transcriptional regulator</fullName>
    </recommendedName>
</protein>
<dbReference type="EMBL" id="CP053565">
    <property type="protein sequence ID" value="QJY51164.1"/>
    <property type="molecule type" value="Genomic_DNA"/>
</dbReference>
<gene>
    <name evidence="1" type="ORF">HOP40_34860</name>
</gene>
<geneLocation type="plasmid" evidence="1 2">
    <name>unnamed1</name>
</geneLocation>
<dbReference type="AlphaFoldDB" id="A0A6M6JSU0"/>
<name>A0A6M6JSU0_9PSEU</name>
<dbReference type="RefSeq" id="WP_172169959.1">
    <property type="nucleotide sequence ID" value="NZ_CP053565.1"/>
</dbReference>
<accession>A0A6M6JSU0</accession>
<proteinExistence type="predicted"/>
<reference evidence="1 2" key="1">
    <citation type="submission" date="2020-05" db="EMBL/GenBank/DDBJ databases">
        <authorList>
            <person name="Mo P."/>
        </authorList>
    </citation>
    <scope>NUCLEOTIDE SEQUENCE [LARGE SCALE GENOMIC DNA]</scope>
    <source>
        <strain evidence="1 2">Gen01</strain>
        <plasmid evidence="1 2">unnamed1</plasmid>
    </source>
</reference>
<evidence type="ECO:0008006" key="3">
    <source>
        <dbReference type="Google" id="ProtNLM"/>
    </source>
</evidence>
<evidence type="ECO:0000313" key="2">
    <source>
        <dbReference type="Proteomes" id="UP000505377"/>
    </source>
</evidence>